<evidence type="ECO:0000313" key="2">
    <source>
        <dbReference type="Proteomes" id="UP001056120"/>
    </source>
</evidence>
<dbReference type="Proteomes" id="UP001056120">
    <property type="component" value="Linkage Group LG16"/>
</dbReference>
<comment type="caution">
    <text evidence="1">The sequence shown here is derived from an EMBL/GenBank/DDBJ whole genome shotgun (WGS) entry which is preliminary data.</text>
</comment>
<reference evidence="2" key="1">
    <citation type="journal article" date="2022" name="Mol. Ecol. Resour.">
        <title>The genomes of chicory, endive, great burdock and yacon provide insights into Asteraceae palaeo-polyploidization history and plant inulin production.</title>
        <authorList>
            <person name="Fan W."/>
            <person name="Wang S."/>
            <person name="Wang H."/>
            <person name="Wang A."/>
            <person name="Jiang F."/>
            <person name="Liu H."/>
            <person name="Zhao H."/>
            <person name="Xu D."/>
            <person name="Zhang Y."/>
        </authorList>
    </citation>
    <scope>NUCLEOTIDE SEQUENCE [LARGE SCALE GENOMIC DNA]</scope>
    <source>
        <strain evidence="2">cv. Yunnan</strain>
    </source>
</reference>
<reference evidence="1 2" key="2">
    <citation type="journal article" date="2022" name="Mol. Ecol. Resour.">
        <title>The genomes of chicory, endive, great burdock and yacon provide insights into Asteraceae paleo-polyploidization history and plant inulin production.</title>
        <authorList>
            <person name="Fan W."/>
            <person name="Wang S."/>
            <person name="Wang H."/>
            <person name="Wang A."/>
            <person name="Jiang F."/>
            <person name="Liu H."/>
            <person name="Zhao H."/>
            <person name="Xu D."/>
            <person name="Zhang Y."/>
        </authorList>
    </citation>
    <scope>NUCLEOTIDE SEQUENCE [LARGE SCALE GENOMIC DNA]</scope>
    <source>
        <strain evidence="2">cv. Yunnan</strain>
        <tissue evidence="1">Leaves</tissue>
    </source>
</reference>
<gene>
    <name evidence="1" type="ORF">L1987_49588</name>
</gene>
<proteinExistence type="predicted"/>
<name>A0ACB9FV59_9ASTR</name>
<sequence>MNSLVAVNLNRDIIGDGALGDTEDRDVGLQAIAVMNVETQKEVEDTVALGVKLGATNIDLFEDAINKMVREEGSLEVNQ</sequence>
<keyword evidence="2" id="KW-1185">Reference proteome</keyword>
<evidence type="ECO:0000313" key="1">
    <source>
        <dbReference type="EMBL" id="KAI3775020.1"/>
    </source>
</evidence>
<protein>
    <submittedName>
        <fullName evidence="1">Uncharacterized protein</fullName>
    </submittedName>
</protein>
<accession>A0ACB9FV59</accession>
<dbReference type="EMBL" id="CM042033">
    <property type="protein sequence ID" value="KAI3775020.1"/>
    <property type="molecule type" value="Genomic_DNA"/>
</dbReference>
<organism evidence="1 2">
    <name type="scientific">Smallanthus sonchifolius</name>
    <dbReference type="NCBI Taxonomy" id="185202"/>
    <lineage>
        <taxon>Eukaryota</taxon>
        <taxon>Viridiplantae</taxon>
        <taxon>Streptophyta</taxon>
        <taxon>Embryophyta</taxon>
        <taxon>Tracheophyta</taxon>
        <taxon>Spermatophyta</taxon>
        <taxon>Magnoliopsida</taxon>
        <taxon>eudicotyledons</taxon>
        <taxon>Gunneridae</taxon>
        <taxon>Pentapetalae</taxon>
        <taxon>asterids</taxon>
        <taxon>campanulids</taxon>
        <taxon>Asterales</taxon>
        <taxon>Asteraceae</taxon>
        <taxon>Asteroideae</taxon>
        <taxon>Heliantheae alliance</taxon>
        <taxon>Millerieae</taxon>
        <taxon>Smallanthus</taxon>
    </lineage>
</organism>